<evidence type="ECO:0000313" key="2">
    <source>
        <dbReference type="Proteomes" id="UP000187203"/>
    </source>
</evidence>
<keyword evidence="1" id="KW-0067">ATP-binding</keyword>
<reference evidence="2" key="1">
    <citation type="submission" date="2013-09" db="EMBL/GenBank/DDBJ databases">
        <title>Corchorus olitorius genome sequencing.</title>
        <authorList>
            <person name="Alam M."/>
            <person name="Haque M.S."/>
            <person name="Islam M.S."/>
            <person name="Emdad E.M."/>
            <person name="Islam M.M."/>
            <person name="Ahmed B."/>
            <person name="Halim A."/>
            <person name="Hossen Q.M.M."/>
            <person name="Hossain M.Z."/>
            <person name="Ahmed R."/>
            <person name="Khan M.M."/>
            <person name="Islam R."/>
            <person name="Rashid M.M."/>
            <person name="Khan S.A."/>
            <person name="Rahman M.S."/>
            <person name="Alam M."/>
            <person name="Yahiya A.S."/>
            <person name="Khan M.S."/>
            <person name="Azam M.S."/>
            <person name="Haque T."/>
            <person name="Lashkar M.Z.H."/>
            <person name="Akhand A.I."/>
            <person name="Morshed G."/>
            <person name="Roy S."/>
            <person name="Uddin K.S."/>
            <person name="Rabeya T."/>
            <person name="Hossain A.S."/>
            <person name="Chowdhury A."/>
            <person name="Snigdha A.R."/>
            <person name="Mortoza M.S."/>
            <person name="Matin S.A."/>
            <person name="Hoque S.M.E."/>
            <person name="Islam M.K."/>
            <person name="Roy D.K."/>
            <person name="Haider R."/>
            <person name="Moosa M.M."/>
            <person name="Elias S.M."/>
            <person name="Hasan A.M."/>
            <person name="Jahan S."/>
            <person name="Shafiuddin M."/>
            <person name="Mahmood N."/>
            <person name="Shommy N.S."/>
        </authorList>
    </citation>
    <scope>NUCLEOTIDE SEQUENCE [LARGE SCALE GENOMIC DNA]</scope>
    <source>
        <strain evidence="2">cv. O-4</strain>
    </source>
</reference>
<comment type="caution">
    <text evidence="1">The sequence shown here is derived from an EMBL/GenBank/DDBJ whole genome shotgun (WGS) entry which is preliminary data.</text>
</comment>
<keyword evidence="2" id="KW-1185">Reference proteome</keyword>
<gene>
    <name evidence="1" type="ORF">COLO4_06186</name>
</gene>
<dbReference type="Proteomes" id="UP000187203">
    <property type="component" value="Unassembled WGS sequence"/>
</dbReference>
<evidence type="ECO:0000313" key="1">
    <source>
        <dbReference type="EMBL" id="OMP08713.1"/>
    </source>
</evidence>
<protein>
    <submittedName>
        <fullName evidence="1">ATP-dependent RNA helicase (ISS) protein</fullName>
    </submittedName>
</protein>
<proteinExistence type="predicted"/>
<organism evidence="1 2">
    <name type="scientific">Corchorus olitorius</name>
    <dbReference type="NCBI Taxonomy" id="93759"/>
    <lineage>
        <taxon>Eukaryota</taxon>
        <taxon>Viridiplantae</taxon>
        <taxon>Streptophyta</taxon>
        <taxon>Embryophyta</taxon>
        <taxon>Tracheophyta</taxon>
        <taxon>Spermatophyta</taxon>
        <taxon>Magnoliopsida</taxon>
        <taxon>eudicotyledons</taxon>
        <taxon>Gunneridae</taxon>
        <taxon>Pentapetalae</taxon>
        <taxon>rosids</taxon>
        <taxon>malvids</taxon>
        <taxon>Malvales</taxon>
        <taxon>Malvaceae</taxon>
        <taxon>Grewioideae</taxon>
        <taxon>Apeibeae</taxon>
        <taxon>Corchorus</taxon>
    </lineage>
</organism>
<dbReference type="EMBL" id="AWUE01012644">
    <property type="protein sequence ID" value="OMP08713.1"/>
    <property type="molecule type" value="Genomic_DNA"/>
</dbReference>
<keyword evidence="1" id="KW-0347">Helicase</keyword>
<dbReference type="GO" id="GO:0004386">
    <property type="term" value="F:helicase activity"/>
    <property type="evidence" value="ECO:0007669"/>
    <property type="project" value="UniProtKB-KW"/>
</dbReference>
<accession>A0A1R3KNN6</accession>
<keyword evidence="1" id="KW-0378">Hydrolase</keyword>
<dbReference type="AlphaFoldDB" id="A0A1R3KNN6"/>
<sequence length="40" mass="4534">MLSLPMHTCCKCDALNYACVMSAYDSQAKIAAMKYFFYPC</sequence>
<name>A0A1R3KNN6_9ROSI</name>
<keyword evidence="1" id="KW-0547">Nucleotide-binding</keyword>